<dbReference type="InterPro" id="IPR058031">
    <property type="entry name" value="AAA_lid_NorR"/>
</dbReference>
<dbReference type="Pfam" id="PF00158">
    <property type="entry name" value="Sigma54_activat"/>
    <property type="match status" value="1"/>
</dbReference>
<gene>
    <name evidence="6" type="ordered locus">Ppro_2172</name>
</gene>
<dbReference type="SUPFAM" id="SSF46689">
    <property type="entry name" value="Homeodomain-like"/>
    <property type="match status" value="1"/>
</dbReference>
<dbReference type="KEGG" id="ppd:Ppro_2172"/>
<dbReference type="eggNOG" id="COG2204">
    <property type="taxonomic scope" value="Bacteria"/>
</dbReference>
<keyword evidence="3" id="KW-0805">Transcription regulation</keyword>
<keyword evidence="4" id="KW-0804">Transcription</keyword>
<dbReference type="GO" id="GO:0006355">
    <property type="term" value="P:regulation of DNA-templated transcription"/>
    <property type="evidence" value="ECO:0007669"/>
    <property type="project" value="InterPro"/>
</dbReference>
<sequence length="463" mass="51924">MLLFQPNTVSSPSKRKQGIPARKLLCVSPDGARQASAQPLAEEGWDILTAPDLKLARELTRQHKDCHVGLLFLKSGTDAYLNQIEEVLMVNNQIEWISVLPPECMQSRDLCAFVIKNSYDYHTLPLDIPRLHFILGHAYGKALLKCKVAGREQVIGQNQMIGTSAPMRDLYARIIKIQKVESPVLIHGESGTGKELAARAIHQNSSRCQAPFVAVNCGALPTHLIQSELFGHEKGAFTGATQRKIGRIESAAGGTIFLDEIGDLSQELQVNLLRFLQEKTIERVGSNQTIEVDVRVIAATHVNLEKAVEQGVFREDLYYRLNVLRLDIPPLRERVGDIEILALTFFEKFSEEKNPVVKGFSQQTLNIMAEYDWPGNVREMINRIRRAMVMSENRLITPADLELDNLVVLNKSLSLDDARVLAETEIIQHSLIQNNKNVSKTARDLGVSRVTLYRLINKLNIIV</sequence>
<dbReference type="InterPro" id="IPR002197">
    <property type="entry name" value="HTH_Fis"/>
</dbReference>
<evidence type="ECO:0000256" key="4">
    <source>
        <dbReference type="ARBA" id="ARBA00023163"/>
    </source>
</evidence>
<name>A1AR10_PELPD</name>
<keyword evidence="1" id="KW-0547">Nucleotide-binding</keyword>
<dbReference type="AlphaFoldDB" id="A1AR10"/>
<evidence type="ECO:0000259" key="5">
    <source>
        <dbReference type="PROSITE" id="PS50045"/>
    </source>
</evidence>
<proteinExistence type="predicted"/>
<dbReference type="PANTHER" id="PTHR32071">
    <property type="entry name" value="TRANSCRIPTIONAL REGULATORY PROTEIN"/>
    <property type="match status" value="1"/>
</dbReference>
<dbReference type="Pfam" id="PF25601">
    <property type="entry name" value="AAA_lid_14"/>
    <property type="match status" value="1"/>
</dbReference>
<dbReference type="InterPro" id="IPR027417">
    <property type="entry name" value="P-loop_NTPase"/>
</dbReference>
<evidence type="ECO:0000256" key="2">
    <source>
        <dbReference type="ARBA" id="ARBA00022840"/>
    </source>
</evidence>
<accession>A1AR10</accession>
<keyword evidence="7" id="KW-1185">Reference proteome</keyword>
<dbReference type="STRING" id="338966.Ppro_2172"/>
<evidence type="ECO:0000256" key="1">
    <source>
        <dbReference type="ARBA" id="ARBA00022741"/>
    </source>
</evidence>
<dbReference type="PANTHER" id="PTHR32071:SF120">
    <property type="entry name" value="TRANSCRIPTIONAL REGULATOR-RELATED"/>
    <property type="match status" value="1"/>
</dbReference>
<dbReference type="InterPro" id="IPR009057">
    <property type="entry name" value="Homeodomain-like_sf"/>
</dbReference>
<dbReference type="Pfam" id="PF20161">
    <property type="entry name" value="VpsR"/>
    <property type="match status" value="1"/>
</dbReference>
<reference evidence="6 7" key="1">
    <citation type="submission" date="2006-10" db="EMBL/GenBank/DDBJ databases">
        <title>Complete sequence of chromosome of Pelobacter propionicus DSM 2379.</title>
        <authorList>
            <consortium name="US DOE Joint Genome Institute"/>
            <person name="Copeland A."/>
            <person name="Lucas S."/>
            <person name="Lapidus A."/>
            <person name="Barry K."/>
            <person name="Detter J.C."/>
            <person name="Glavina del Rio T."/>
            <person name="Hammon N."/>
            <person name="Israni S."/>
            <person name="Dalin E."/>
            <person name="Tice H."/>
            <person name="Pitluck S."/>
            <person name="Saunders E."/>
            <person name="Brettin T."/>
            <person name="Bruce D."/>
            <person name="Han C."/>
            <person name="Tapia R."/>
            <person name="Schmutz J."/>
            <person name="Larimer F."/>
            <person name="Land M."/>
            <person name="Hauser L."/>
            <person name="Kyrpides N."/>
            <person name="Kim E."/>
            <person name="Lovley D."/>
            <person name="Richardson P."/>
        </authorList>
    </citation>
    <scope>NUCLEOTIDE SEQUENCE [LARGE SCALE GENOMIC DNA]</scope>
    <source>
        <strain evidence="7">DSM 2379 / NBRC 103807 / OttBd1</strain>
    </source>
</reference>
<dbReference type="PROSITE" id="PS00676">
    <property type="entry name" value="SIGMA54_INTERACT_2"/>
    <property type="match status" value="1"/>
</dbReference>
<evidence type="ECO:0000313" key="7">
    <source>
        <dbReference type="Proteomes" id="UP000006732"/>
    </source>
</evidence>
<keyword evidence="2" id="KW-0067">ATP-binding</keyword>
<dbReference type="Gene3D" id="1.10.10.60">
    <property type="entry name" value="Homeodomain-like"/>
    <property type="match status" value="1"/>
</dbReference>
<dbReference type="PROSITE" id="PS50045">
    <property type="entry name" value="SIGMA54_INTERACT_4"/>
    <property type="match status" value="1"/>
</dbReference>
<dbReference type="FunFam" id="3.40.50.300:FF:000006">
    <property type="entry name" value="DNA-binding transcriptional regulator NtrC"/>
    <property type="match status" value="1"/>
</dbReference>
<evidence type="ECO:0000256" key="3">
    <source>
        <dbReference type="ARBA" id="ARBA00023015"/>
    </source>
</evidence>
<dbReference type="InterPro" id="IPR045343">
    <property type="entry name" value="VpsR"/>
</dbReference>
<organism evidence="6 7">
    <name type="scientific">Pelobacter propionicus (strain DSM 2379 / NBRC 103807 / OttBd1)</name>
    <dbReference type="NCBI Taxonomy" id="338966"/>
    <lineage>
        <taxon>Bacteria</taxon>
        <taxon>Pseudomonadati</taxon>
        <taxon>Thermodesulfobacteriota</taxon>
        <taxon>Desulfuromonadia</taxon>
        <taxon>Desulfuromonadales</taxon>
        <taxon>Desulfuromonadaceae</taxon>
        <taxon>Pelobacter</taxon>
    </lineage>
</organism>
<dbReference type="InterPro" id="IPR025943">
    <property type="entry name" value="Sigma_54_int_dom_ATP-bd_2"/>
</dbReference>
<dbReference type="SUPFAM" id="SSF52540">
    <property type="entry name" value="P-loop containing nucleoside triphosphate hydrolases"/>
    <property type="match status" value="1"/>
</dbReference>
<dbReference type="SMART" id="SM00382">
    <property type="entry name" value="AAA"/>
    <property type="match status" value="1"/>
</dbReference>
<evidence type="ECO:0000313" key="6">
    <source>
        <dbReference type="EMBL" id="ABK99780.1"/>
    </source>
</evidence>
<dbReference type="Pfam" id="PF02954">
    <property type="entry name" value="HTH_8"/>
    <property type="match status" value="1"/>
</dbReference>
<dbReference type="HOGENOM" id="CLU_000445_0_6_7"/>
<feature type="domain" description="Sigma-54 factor interaction" evidence="5">
    <location>
        <begin position="160"/>
        <end position="389"/>
    </location>
</feature>
<dbReference type="EMBL" id="CP000482">
    <property type="protein sequence ID" value="ABK99780.1"/>
    <property type="molecule type" value="Genomic_DNA"/>
</dbReference>
<dbReference type="InterPro" id="IPR002078">
    <property type="entry name" value="Sigma_54_int"/>
</dbReference>
<dbReference type="CDD" id="cd00009">
    <property type="entry name" value="AAA"/>
    <property type="match status" value="1"/>
</dbReference>
<dbReference type="Gene3D" id="3.40.50.300">
    <property type="entry name" value="P-loop containing nucleotide triphosphate hydrolases"/>
    <property type="match status" value="1"/>
</dbReference>
<dbReference type="Gene3D" id="1.10.8.60">
    <property type="match status" value="1"/>
</dbReference>
<protein>
    <submittedName>
        <fullName evidence="6">Sigma54 specific transcriptional regulator, Fis family</fullName>
    </submittedName>
</protein>
<dbReference type="Proteomes" id="UP000006732">
    <property type="component" value="Chromosome"/>
</dbReference>
<dbReference type="InterPro" id="IPR003593">
    <property type="entry name" value="AAA+_ATPase"/>
</dbReference>
<dbReference type="GO" id="GO:0005524">
    <property type="term" value="F:ATP binding"/>
    <property type="evidence" value="ECO:0007669"/>
    <property type="project" value="UniProtKB-KW"/>
</dbReference>